<dbReference type="EMBL" id="CP047650">
    <property type="protein sequence ID" value="QHI99375.1"/>
    <property type="molecule type" value="Genomic_DNA"/>
</dbReference>
<protein>
    <submittedName>
        <fullName evidence="2">Structural protein P5</fullName>
    </submittedName>
</protein>
<sequence length="149" mass="15962">MATKPIPRGIRNNNPGNIDRNGTAWQGMAVDQSSDPRFIVFQAPKWGIRALCKVLLSYSLKAGTPGVGAASIDTVYEVIHRWAPPVENDTEAYVAQVAKALGVAPKQALVMRDPAVLAGFAAAIIAHENGQQPYSTEQIREGVSLALLQ</sequence>
<accession>A0A857J9E5</accession>
<dbReference type="RefSeq" id="WP_160553188.1">
    <property type="nucleotide sequence ID" value="NZ_CP047650.1"/>
</dbReference>
<organism evidence="2 3">
    <name type="scientific">Xylophilus rhododendri</name>
    <dbReference type="NCBI Taxonomy" id="2697032"/>
    <lineage>
        <taxon>Bacteria</taxon>
        <taxon>Pseudomonadati</taxon>
        <taxon>Pseudomonadota</taxon>
        <taxon>Betaproteobacteria</taxon>
        <taxon>Burkholderiales</taxon>
        <taxon>Xylophilus</taxon>
    </lineage>
</organism>
<dbReference type="AlphaFoldDB" id="A0A857J9E5"/>
<evidence type="ECO:0000313" key="2">
    <source>
        <dbReference type="EMBL" id="QHI99375.1"/>
    </source>
</evidence>
<keyword evidence="3" id="KW-1185">Reference proteome</keyword>
<proteinExistence type="predicted"/>
<evidence type="ECO:0000313" key="3">
    <source>
        <dbReference type="Proteomes" id="UP000464787"/>
    </source>
</evidence>
<name>A0A857J9E5_9BURK</name>
<reference evidence="2 3" key="1">
    <citation type="submission" date="2020-01" db="EMBL/GenBank/DDBJ databases">
        <title>Genome sequencing of strain KACC 21265.</title>
        <authorList>
            <person name="Heo J."/>
            <person name="Kim S.-J."/>
            <person name="Kim J.-S."/>
            <person name="Hong S.-B."/>
            <person name="Kwon S.-W."/>
        </authorList>
    </citation>
    <scope>NUCLEOTIDE SEQUENCE [LARGE SCALE GENOMIC DNA]</scope>
    <source>
        <strain evidence="2 3">KACC 21265</strain>
    </source>
</reference>
<evidence type="ECO:0000256" key="1">
    <source>
        <dbReference type="SAM" id="MobiDB-lite"/>
    </source>
</evidence>
<dbReference type="Proteomes" id="UP000464787">
    <property type="component" value="Chromosome"/>
</dbReference>
<gene>
    <name evidence="2" type="ORF">GT347_16145</name>
</gene>
<feature type="region of interest" description="Disordered" evidence="1">
    <location>
        <begin position="1"/>
        <end position="20"/>
    </location>
</feature>
<dbReference type="KEGG" id="xyk:GT347_16145"/>